<dbReference type="AlphaFoldDB" id="A0AA38HF58"/>
<name>A0AA38HF58_9TREE</name>
<feature type="transmembrane region" description="Helical" evidence="9">
    <location>
        <begin position="213"/>
        <end position="231"/>
    </location>
</feature>
<proteinExistence type="inferred from homology"/>
<feature type="transmembrane region" description="Helical" evidence="9">
    <location>
        <begin position="336"/>
        <end position="357"/>
    </location>
</feature>
<gene>
    <name evidence="11" type="ORF">MKK02DRAFT_39587</name>
</gene>
<comment type="caution">
    <text evidence="11">The sequence shown here is derived from an EMBL/GenBank/DDBJ whole genome shotgun (WGS) entry which is preliminary data.</text>
</comment>
<dbReference type="InterPro" id="IPR020846">
    <property type="entry name" value="MFS_dom"/>
</dbReference>
<dbReference type="GO" id="GO:0005351">
    <property type="term" value="F:carbohydrate:proton symporter activity"/>
    <property type="evidence" value="ECO:0007669"/>
    <property type="project" value="TreeGrafter"/>
</dbReference>
<evidence type="ECO:0000256" key="8">
    <source>
        <dbReference type="RuleBase" id="RU003346"/>
    </source>
</evidence>
<keyword evidence="12" id="KW-1185">Reference proteome</keyword>
<evidence type="ECO:0000256" key="6">
    <source>
        <dbReference type="ARBA" id="ARBA00023136"/>
    </source>
</evidence>
<keyword evidence="3 8" id="KW-0813">Transport</keyword>
<sequence length="534" mass="58560">MSAATPLPHTFPPTTAGVLERKPTLDHDEDVKLEETNALTEIPTTAWADLTIKEAVKTFRKTTIVCVAVLFIACSDGFQFSLPGNLLNLEPYKLQLVSLSTRSMLELGTARTLLDISQPSLYLLTGLMIIACIIETIARDWRVWLAAKILNGMSVGLCQMTLSSYVAEVAPVRIRGSLLVVYSFFFSFGQFTAAIATYVLQSGFQEDRAYLRVIYSMWVFTAISLAVTVFVPESPRWYLRVGKREKAVKVLQRLNGKIPGYDIERELNFMSYELTGELNMLAESAKVSYFDLFRGPNLRRTLVSFSVLGWQQCIGIAIVYGNSAIFFRAAGLANPFLGTVIINLLSLVVIFTSSYLVERFGRRPLLLIGGCGMVSCLIIIGSMGFLSTAGPNGGVVGGVTVAFMCIWVIFYTSSAGPCGYLLLGESPTSRLRAKTTGFAAAMSGVFGLIFSYTSPLMILNTGRGWGIKTAYLFAGTGFIGLVLVYFFVPEHKGRTFAELDEMYENRIPARKFRSTVTSAEQAKEVARNAATAPA</sequence>
<feature type="transmembrane region" description="Helical" evidence="9">
    <location>
        <begin position="398"/>
        <end position="423"/>
    </location>
</feature>
<evidence type="ECO:0000256" key="7">
    <source>
        <dbReference type="ARBA" id="ARBA00049119"/>
    </source>
</evidence>
<dbReference type="PROSITE" id="PS50850">
    <property type="entry name" value="MFS"/>
    <property type="match status" value="1"/>
</dbReference>
<dbReference type="PANTHER" id="PTHR48022:SF2">
    <property type="entry name" value="PLASTIDIC GLUCOSE TRANSPORTER 4"/>
    <property type="match status" value="1"/>
</dbReference>
<evidence type="ECO:0000256" key="3">
    <source>
        <dbReference type="ARBA" id="ARBA00022448"/>
    </source>
</evidence>
<keyword evidence="6 9" id="KW-0472">Membrane</keyword>
<reference evidence="11" key="1">
    <citation type="journal article" date="2022" name="G3 (Bethesda)">
        <title>High quality genome of the basidiomycete yeast Dioszegia hungarica PDD-24b-2 isolated from cloud water.</title>
        <authorList>
            <person name="Jarrige D."/>
            <person name="Haridas S."/>
            <person name="Bleykasten-Grosshans C."/>
            <person name="Joly M."/>
            <person name="Nadalig T."/>
            <person name="Sancelme M."/>
            <person name="Vuilleumier S."/>
            <person name="Grigoriev I.V."/>
            <person name="Amato P."/>
            <person name="Bringel F."/>
        </authorList>
    </citation>
    <scope>NUCLEOTIDE SEQUENCE</scope>
    <source>
        <strain evidence="11">PDD-24b-2</strain>
    </source>
</reference>
<evidence type="ECO:0000259" key="10">
    <source>
        <dbReference type="PROSITE" id="PS50850"/>
    </source>
</evidence>
<accession>A0AA38HF58</accession>
<dbReference type="Pfam" id="PF00083">
    <property type="entry name" value="Sugar_tr"/>
    <property type="match status" value="1"/>
</dbReference>
<feature type="transmembrane region" description="Helical" evidence="9">
    <location>
        <begin position="302"/>
        <end position="330"/>
    </location>
</feature>
<evidence type="ECO:0000256" key="5">
    <source>
        <dbReference type="ARBA" id="ARBA00022989"/>
    </source>
</evidence>
<comment type="subcellular location">
    <subcellularLocation>
        <location evidence="1">Membrane</location>
        <topology evidence="1">Multi-pass membrane protein</topology>
    </subcellularLocation>
</comment>
<evidence type="ECO:0000313" key="11">
    <source>
        <dbReference type="EMBL" id="KAI9639290.1"/>
    </source>
</evidence>
<protein>
    <submittedName>
        <fullName evidence="11">Transporter-domain-containing protein</fullName>
    </submittedName>
</protein>
<evidence type="ECO:0000256" key="4">
    <source>
        <dbReference type="ARBA" id="ARBA00022692"/>
    </source>
</evidence>
<dbReference type="PROSITE" id="PS00217">
    <property type="entry name" value="SUGAR_TRANSPORT_2"/>
    <property type="match status" value="1"/>
</dbReference>
<feature type="domain" description="Major facilitator superfamily (MFS) profile" evidence="10">
    <location>
        <begin position="46"/>
        <end position="492"/>
    </location>
</feature>
<dbReference type="Proteomes" id="UP001164286">
    <property type="component" value="Unassembled WGS sequence"/>
</dbReference>
<dbReference type="InterPro" id="IPR005828">
    <property type="entry name" value="MFS_sugar_transport-like"/>
</dbReference>
<evidence type="ECO:0000313" key="12">
    <source>
        <dbReference type="Proteomes" id="UP001164286"/>
    </source>
</evidence>
<organism evidence="11 12">
    <name type="scientific">Dioszegia hungarica</name>
    <dbReference type="NCBI Taxonomy" id="4972"/>
    <lineage>
        <taxon>Eukaryota</taxon>
        <taxon>Fungi</taxon>
        <taxon>Dikarya</taxon>
        <taxon>Basidiomycota</taxon>
        <taxon>Agaricomycotina</taxon>
        <taxon>Tremellomycetes</taxon>
        <taxon>Tremellales</taxon>
        <taxon>Bulleribasidiaceae</taxon>
        <taxon>Dioszegia</taxon>
    </lineage>
</organism>
<comment type="catalytic activity">
    <reaction evidence="7">
        <text>myo-inositol(out) + H(+)(out) = myo-inositol(in) + H(+)(in)</text>
        <dbReference type="Rhea" id="RHEA:60364"/>
        <dbReference type="ChEBI" id="CHEBI:15378"/>
        <dbReference type="ChEBI" id="CHEBI:17268"/>
    </reaction>
</comment>
<evidence type="ECO:0000256" key="1">
    <source>
        <dbReference type="ARBA" id="ARBA00004141"/>
    </source>
</evidence>
<dbReference type="Gene3D" id="1.20.1250.20">
    <property type="entry name" value="MFS general substrate transporter like domains"/>
    <property type="match status" value="1"/>
</dbReference>
<dbReference type="InterPro" id="IPR003663">
    <property type="entry name" value="Sugar/inositol_transpt"/>
</dbReference>
<dbReference type="InterPro" id="IPR005829">
    <property type="entry name" value="Sugar_transporter_CS"/>
</dbReference>
<feature type="transmembrane region" description="Helical" evidence="9">
    <location>
        <begin position="121"/>
        <end position="138"/>
    </location>
</feature>
<dbReference type="PROSITE" id="PS00216">
    <property type="entry name" value="SUGAR_TRANSPORT_1"/>
    <property type="match status" value="1"/>
</dbReference>
<keyword evidence="5 9" id="KW-1133">Transmembrane helix</keyword>
<dbReference type="EMBL" id="JAKWFO010000001">
    <property type="protein sequence ID" value="KAI9639290.1"/>
    <property type="molecule type" value="Genomic_DNA"/>
</dbReference>
<feature type="transmembrane region" description="Helical" evidence="9">
    <location>
        <begin position="470"/>
        <end position="488"/>
    </location>
</feature>
<dbReference type="InterPro" id="IPR050360">
    <property type="entry name" value="MFS_Sugar_Transporters"/>
</dbReference>
<feature type="transmembrane region" description="Helical" evidence="9">
    <location>
        <begin position="435"/>
        <end position="458"/>
    </location>
</feature>
<dbReference type="SUPFAM" id="SSF103473">
    <property type="entry name" value="MFS general substrate transporter"/>
    <property type="match status" value="1"/>
</dbReference>
<dbReference type="RefSeq" id="XP_052949067.1">
    <property type="nucleotide sequence ID" value="XM_053090670.1"/>
</dbReference>
<keyword evidence="4 9" id="KW-0812">Transmembrane</keyword>
<evidence type="ECO:0000256" key="9">
    <source>
        <dbReference type="SAM" id="Phobius"/>
    </source>
</evidence>
<dbReference type="GO" id="GO:0016020">
    <property type="term" value="C:membrane"/>
    <property type="evidence" value="ECO:0007669"/>
    <property type="project" value="UniProtKB-SubCell"/>
</dbReference>
<feature type="transmembrane region" description="Helical" evidence="9">
    <location>
        <begin position="179"/>
        <end position="201"/>
    </location>
</feature>
<evidence type="ECO:0000256" key="2">
    <source>
        <dbReference type="ARBA" id="ARBA00010992"/>
    </source>
</evidence>
<feature type="transmembrane region" description="Helical" evidence="9">
    <location>
        <begin position="364"/>
        <end position="386"/>
    </location>
</feature>
<comment type="similarity">
    <text evidence="2 8">Belongs to the major facilitator superfamily. Sugar transporter (TC 2.A.1.1) family.</text>
</comment>
<dbReference type="NCBIfam" id="TIGR00879">
    <property type="entry name" value="SP"/>
    <property type="match status" value="1"/>
</dbReference>
<dbReference type="InterPro" id="IPR036259">
    <property type="entry name" value="MFS_trans_sf"/>
</dbReference>
<dbReference type="GeneID" id="77729875"/>
<dbReference type="PANTHER" id="PTHR48022">
    <property type="entry name" value="PLASTIDIC GLUCOSE TRANSPORTER 4"/>
    <property type="match status" value="1"/>
</dbReference>